<evidence type="ECO:0000256" key="1">
    <source>
        <dbReference type="ARBA" id="ARBA00022532"/>
    </source>
</evidence>
<dbReference type="STRING" id="311180.SAMN04488050_1382"/>
<evidence type="ECO:0000313" key="6">
    <source>
        <dbReference type="EMBL" id="SFT27610.1"/>
    </source>
</evidence>
<organism evidence="6 7">
    <name type="scientific">Alloyangia pacifica</name>
    <dbReference type="NCBI Taxonomy" id="311180"/>
    <lineage>
        <taxon>Bacteria</taxon>
        <taxon>Pseudomonadati</taxon>
        <taxon>Pseudomonadota</taxon>
        <taxon>Alphaproteobacteria</taxon>
        <taxon>Rhodobacterales</taxon>
        <taxon>Roseobacteraceae</taxon>
        <taxon>Alloyangia</taxon>
    </lineage>
</organism>
<dbReference type="InterPro" id="IPR005811">
    <property type="entry name" value="SUCC_ACL_C"/>
</dbReference>
<dbReference type="SUPFAM" id="SSF52210">
    <property type="entry name" value="Succinyl-CoA synthetase domains"/>
    <property type="match status" value="1"/>
</dbReference>
<dbReference type="PRINTS" id="PR01798">
    <property type="entry name" value="SCOASYNTHASE"/>
</dbReference>
<protein>
    <submittedName>
        <fullName evidence="6">Succinyl-CoA synthetase alpha subunit</fullName>
    </submittedName>
</protein>
<evidence type="ECO:0000259" key="5">
    <source>
        <dbReference type="SMART" id="SM00881"/>
    </source>
</evidence>
<dbReference type="PANTHER" id="PTHR11117">
    <property type="entry name" value="SUCCINYL-COA LIGASE SUBUNIT ALPHA"/>
    <property type="match status" value="1"/>
</dbReference>
<dbReference type="Proteomes" id="UP000199392">
    <property type="component" value="Unassembled WGS sequence"/>
</dbReference>
<dbReference type="Pfam" id="PF00549">
    <property type="entry name" value="Ligase_CoA"/>
    <property type="match status" value="1"/>
</dbReference>
<name>A0A1I6WNL2_9RHOB</name>
<dbReference type="AlphaFoldDB" id="A0A1I6WNL2"/>
<dbReference type="GO" id="GO:0000166">
    <property type="term" value="F:nucleotide binding"/>
    <property type="evidence" value="ECO:0007669"/>
    <property type="project" value="UniProtKB-KW"/>
</dbReference>
<keyword evidence="1" id="KW-0816">Tricarboxylic acid cycle</keyword>
<evidence type="ECO:0000256" key="2">
    <source>
        <dbReference type="ARBA" id="ARBA00022598"/>
    </source>
</evidence>
<reference evidence="7" key="1">
    <citation type="submission" date="2016-10" db="EMBL/GenBank/DDBJ databases">
        <authorList>
            <person name="Varghese N."/>
            <person name="Submissions S."/>
        </authorList>
    </citation>
    <scope>NUCLEOTIDE SEQUENCE [LARGE SCALE GENOMIC DNA]</scope>
    <source>
        <strain evidence="7">DSM 26894</strain>
    </source>
</reference>
<dbReference type="GO" id="GO:0004776">
    <property type="term" value="F:succinate-CoA ligase (GDP-forming) activity"/>
    <property type="evidence" value="ECO:0007669"/>
    <property type="project" value="TreeGrafter"/>
</dbReference>
<dbReference type="InterPro" id="IPR005810">
    <property type="entry name" value="CoA_lig_alpha"/>
</dbReference>
<dbReference type="SMART" id="SM00881">
    <property type="entry name" value="CoA_binding"/>
    <property type="match status" value="1"/>
</dbReference>
<evidence type="ECO:0000256" key="3">
    <source>
        <dbReference type="ARBA" id="ARBA00022741"/>
    </source>
</evidence>
<dbReference type="PIRSF" id="PIRSF001553">
    <property type="entry name" value="SucCS_alpha"/>
    <property type="match status" value="1"/>
</dbReference>
<feature type="domain" description="CoA-binding" evidence="5">
    <location>
        <begin position="4"/>
        <end position="100"/>
    </location>
</feature>
<dbReference type="EMBL" id="FOZW01000038">
    <property type="protein sequence ID" value="SFT27610.1"/>
    <property type="molecule type" value="Genomic_DNA"/>
</dbReference>
<dbReference type="InterPro" id="IPR036291">
    <property type="entry name" value="NAD(P)-bd_dom_sf"/>
</dbReference>
<dbReference type="InterPro" id="IPR003781">
    <property type="entry name" value="CoA-bd"/>
</dbReference>
<dbReference type="RefSeq" id="WP_092431591.1">
    <property type="nucleotide sequence ID" value="NZ_FNCL01000043.1"/>
</dbReference>
<keyword evidence="7" id="KW-1185">Reference proteome</keyword>
<dbReference type="Pfam" id="PF02629">
    <property type="entry name" value="CoA_binding"/>
    <property type="match status" value="1"/>
</dbReference>
<proteinExistence type="predicted"/>
<dbReference type="GO" id="GO:0004775">
    <property type="term" value="F:succinate-CoA ligase (ADP-forming) activity"/>
    <property type="evidence" value="ECO:0007669"/>
    <property type="project" value="TreeGrafter"/>
</dbReference>
<dbReference type="OrthoDB" id="9807196at2"/>
<dbReference type="InterPro" id="IPR017440">
    <property type="entry name" value="Cit_synth/succinyl-CoA_lig_AS"/>
</dbReference>
<sequence length="293" mass="29719">MSILIDKSSRVLIQGITGSTGRIYAERMKRDGTPLVGGVTPGRGGQEVAGVPVFDTMAEAVAATGADCVLSAVRPSLALDAVYEAVSSGIRLMVLYSENVPVHDAMKMCAFARAKGVQLLGPNSAGVISPGKANMADISLERTRPGRIGIVSKSGTLTYEAMDTLHAAGLGTSSIVCLGGDPVVGTEFAEVLRLFDADPDTDAVVLIGEPGGGMEFRAAEAVREMGKPVVAYLTGRNAPAEKRMGHAGAVSSASGDTSAAAKAQVLEDAGARIAPRVTQIGAVVAGLLGVGAA</sequence>
<dbReference type="GO" id="GO:0009361">
    <property type="term" value="C:succinate-CoA ligase complex (ADP-forming)"/>
    <property type="evidence" value="ECO:0007669"/>
    <property type="project" value="TreeGrafter"/>
</dbReference>
<dbReference type="SUPFAM" id="SSF51735">
    <property type="entry name" value="NAD(P)-binding Rossmann-fold domains"/>
    <property type="match status" value="1"/>
</dbReference>
<evidence type="ECO:0000313" key="7">
    <source>
        <dbReference type="Proteomes" id="UP000199392"/>
    </source>
</evidence>
<dbReference type="PROSITE" id="PS00399">
    <property type="entry name" value="SUCCINYL_COA_LIG_2"/>
    <property type="match status" value="1"/>
</dbReference>
<keyword evidence="3" id="KW-0547">Nucleotide-binding</keyword>
<dbReference type="GO" id="GO:0006099">
    <property type="term" value="P:tricarboxylic acid cycle"/>
    <property type="evidence" value="ECO:0007669"/>
    <property type="project" value="UniProtKB-KW"/>
</dbReference>
<dbReference type="PANTHER" id="PTHR11117:SF2">
    <property type="entry name" value="SUCCINATE--COA LIGASE [ADP_GDP-FORMING] SUBUNIT ALPHA, MITOCHONDRIAL"/>
    <property type="match status" value="1"/>
</dbReference>
<keyword evidence="2" id="KW-0436">Ligase</keyword>
<dbReference type="Gene3D" id="3.40.50.720">
    <property type="entry name" value="NAD(P)-binding Rossmann-like Domain"/>
    <property type="match status" value="1"/>
</dbReference>
<dbReference type="Gene3D" id="3.40.50.261">
    <property type="entry name" value="Succinyl-CoA synthetase domains"/>
    <property type="match status" value="1"/>
</dbReference>
<feature type="active site" description="Tele-phosphohistidine intermediate" evidence="4">
    <location>
        <position position="246"/>
    </location>
</feature>
<gene>
    <name evidence="6" type="ORF">SAMN04488050_1382</name>
</gene>
<evidence type="ECO:0000256" key="4">
    <source>
        <dbReference type="PIRSR" id="PIRSR001553-1"/>
    </source>
</evidence>
<accession>A0A1I6WNL2</accession>
<dbReference type="InterPro" id="IPR016102">
    <property type="entry name" value="Succinyl-CoA_synth-like"/>
</dbReference>